<evidence type="ECO:0000256" key="1">
    <source>
        <dbReference type="ARBA" id="ARBA00001947"/>
    </source>
</evidence>
<gene>
    <name evidence="13" type="ORF">EWM64_g2122</name>
</gene>
<dbReference type="PANTHER" id="PTHR13710">
    <property type="entry name" value="DNA HELICASE RECQ FAMILY MEMBER"/>
    <property type="match status" value="1"/>
</dbReference>
<dbReference type="Gene3D" id="1.10.150.80">
    <property type="entry name" value="HRDC domain"/>
    <property type="match status" value="1"/>
</dbReference>
<feature type="domain" description="HRDC" evidence="10">
    <location>
        <begin position="867"/>
        <end position="953"/>
    </location>
</feature>
<evidence type="ECO:0000256" key="6">
    <source>
        <dbReference type="ARBA" id="ARBA00022840"/>
    </source>
</evidence>
<dbReference type="GO" id="GO:0003676">
    <property type="term" value="F:nucleic acid binding"/>
    <property type="evidence" value="ECO:0007669"/>
    <property type="project" value="InterPro"/>
</dbReference>
<feature type="region of interest" description="Disordered" evidence="9">
    <location>
        <begin position="159"/>
        <end position="249"/>
    </location>
</feature>
<evidence type="ECO:0000256" key="9">
    <source>
        <dbReference type="SAM" id="MobiDB-lite"/>
    </source>
</evidence>
<keyword evidence="14" id="KW-1185">Reference proteome</keyword>
<dbReference type="SUPFAM" id="SSF52540">
    <property type="entry name" value="P-loop containing nucleoside triphosphate hydrolases"/>
    <property type="match status" value="1"/>
</dbReference>
<accession>A0A4Z0A6B3</accession>
<keyword evidence="5 8" id="KW-0347">Helicase</keyword>
<dbReference type="SMART" id="SM00490">
    <property type="entry name" value="HELICc"/>
    <property type="match status" value="1"/>
</dbReference>
<evidence type="ECO:0000256" key="4">
    <source>
        <dbReference type="ARBA" id="ARBA00022801"/>
    </source>
</evidence>
<dbReference type="Gene3D" id="3.40.50.300">
    <property type="entry name" value="P-loop containing nucleotide triphosphate hydrolases"/>
    <property type="match status" value="2"/>
</dbReference>
<dbReference type="InterPro" id="IPR001650">
    <property type="entry name" value="Helicase_C-like"/>
</dbReference>
<evidence type="ECO:0000256" key="5">
    <source>
        <dbReference type="ARBA" id="ARBA00022806"/>
    </source>
</evidence>
<evidence type="ECO:0000259" key="10">
    <source>
        <dbReference type="PROSITE" id="PS50967"/>
    </source>
</evidence>
<keyword evidence="3 8" id="KW-0547">Nucleotide-binding</keyword>
<keyword evidence="6 8" id="KW-0067">ATP-binding</keyword>
<comment type="catalytic activity">
    <reaction evidence="8">
        <text>ATP + H2O = ADP + phosphate + H(+)</text>
        <dbReference type="Rhea" id="RHEA:13065"/>
        <dbReference type="ChEBI" id="CHEBI:15377"/>
        <dbReference type="ChEBI" id="CHEBI:15378"/>
        <dbReference type="ChEBI" id="CHEBI:30616"/>
        <dbReference type="ChEBI" id="CHEBI:43474"/>
        <dbReference type="ChEBI" id="CHEBI:456216"/>
    </reaction>
</comment>
<evidence type="ECO:0000256" key="8">
    <source>
        <dbReference type="RuleBase" id="RU364117"/>
    </source>
</evidence>
<keyword evidence="4 8" id="KW-0378">Hydrolase</keyword>
<dbReference type="Pfam" id="PF00270">
    <property type="entry name" value="DEAD"/>
    <property type="match status" value="1"/>
</dbReference>
<dbReference type="Proteomes" id="UP000298061">
    <property type="component" value="Unassembled WGS sequence"/>
</dbReference>
<feature type="compositionally biased region" description="Basic and acidic residues" evidence="9">
    <location>
        <begin position="22"/>
        <end position="44"/>
    </location>
</feature>
<evidence type="ECO:0000256" key="3">
    <source>
        <dbReference type="ARBA" id="ARBA00022741"/>
    </source>
</evidence>
<dbReference type="Pfam" id="PF09382">
    <property type="entry name" value="RQC"/>
    <property type="match status" value="1"/>
</dbReference>
<dbReference type="InterPro" id="IPR036390">
    <property type="entry name" value="WH_DNA-bd_sf"/>
</dbReference>
<comment type="subcellular location">
    <subcellularLocation>
        <location evidence="8">Nucleus</location>
    </subcellularLocation>
</comment>
<dbReference type="GO" id="GO:0043138">
    <property type="term" value="F:3'-5' DNA helicase activity"/>
    <property type="evidence" value="ECO:0007669"/>
    <property type="project" value="UniProtKB-EC"/>
</dbReference>
<feature type="compositionally biased region" description="Basic and acidic residues" evidence="9">
    <location>
        <begin position="229"/>
        <end position="244"/>
    </location>
</feature>
<dbReference type="InterPro" id="IPR032284">
    <property type="entry name" value="RecQ_Zn-bd"/>
</dbReference>
<evidence type="ECO:0000256" key="2">
    <source>
        <dbReference type="ARBA" id="ARBA00005446"/>
    </source>
</evidence>
<dbReference type="SMART" id="SM00956">
    <property type="entry name" value="RQC"/>
    <property type="match status" value="1"/>
</dbReference>
<comment type="cofactor">
    <cofactor evidence="1">
        <name>Zn(2+)</name>
        <dbReference type="ChEBI" id="CHEBI:29105"/>
    </cofactor>
</comment>
<dbReference type="STRING" id="135208.A0A4Z0A6B3"/>
<sequence length="970" mass="107330">MKRGSPDTAFVPPAPAASKRQKLQDEPEKENRFRSDAKGKGREVPIFDAGGGFAVAKPRYVTPAPSSKLAIADVPSLSQTSRTPAPFASVSGRDHSDLQFKSVAELRTLYAYNDDECAEARKRQRNHTLGIDTGKDLFTLQEYIRLLDDRNEAIRAELTARENPGLSPRKQNVFAAESSGAATRSSSNWEDGHSSYRASTPPTDDSFFADHYDSAAAPKQTSNPPATNNREDRAASEDTFKTRYEPMPPDDAELWDRFSEPGIVVPDDDGDFSSGVAFVESPPDVEIEEVTSHAVASTSRAPPTAPALPPPPPIDVPKYDGALERSAYYLEAKQKLSTTFGLQEFRKNQLDAIIGTLSGRDVLVLMPTGGGKSLCYQLPALCTSGRTHGVSFIVSPLIALMEDQVQQLRSKDVDADLFTSERDFSDRSKLRNRLFSAGDKPNIVYITPERLSGSPEMSRILEYLYQRSEIARFVIDEAHLISSWGRDFRDSYVALRTLREKFPNIPIMALTATATEEERRDIVTGLGMRDHLFLTQSFNRANLRYTVVKKPQRTVDYISRFIQERHPGATGIVYCGGRDKCETVARQLRDLGVEAKHFHAEMSPTDKAKAMSTWKEGSCKVIVATIAFGMGIDKPDVRFVIHHDMPSSLAGYNQETGRAGRDGKPSDCLLLYSFKDFGWQRDRIMKDDTLSHENRARLNRALEAMDHFSTNTTDCRRAQLLSIYSERFDPRDCGGSCDNCKSTDGVVEEDVSATAADLVALVRSAEAHGMKITKPMCVETYRGSKRKDLVEKQVDRLQGFGAGKGQDKGRIDRTVQRLLDDNVFEPVVLSAGASAVAREQQRLAPATVEGARRVSTGGAAPPEAEAADPHVLCYADLSALRAETATKEGLEEEDVLAMETLELLSVMLPEDKAGFENVVNMSPDSGSEDDKWKDYGAAFLNVCTKYAMFRSEASRYIFTTTMDYDISMLM</sequence>
<dbReference type="InterPro" id="IPR018982">
    <property type="entry name" value="RQC_domain"/>
</dbReference>
<dbReference type="GO" id="GO:0005737">
    <property type="term" value="C:cytoplasm"/>
    <property type="evidence" value="ECO:0007669"/>
    <property type="project" value="TreeGrafter"/>
</dbReference>
<dbReference type="SUPFAM" id="SSF46785">
    <property type="entry name" value="Winged helix' DNA-binding domain"/>
    <property type="match status" value="1"/>
</dbReference>
<comment type="similarity">
    <text evidence="2 8">Belongs to the helicase family. RecQ subfamily.</text>
</comment>
<evidence type="ECO:0000313" key="14">
    <source>
        <dbReference type="Proteomes" id="UP000298061"/>
    </source>
</evidence>
<protein>
    <recommendedName>
        <fullName evidence="8">ATP-dependent DNA helicase</fullName>
        <ecNumber evidence="8">5.6.2.4</ecNumber>
    </recommendedName>
</protein>
<name>A0A4Z0A6B3_9AGAM</name>
<dbReference type="PROSITE" id="PS51194">
    <property type="entry name" value="HELICASE_CTER"/>
    <property type="match status" value="1"/>
</dbReference>
<dbReference type="Gene3D" id="1.10.10.10">
    <property type="entry name" value="Winged helix-like DNA-binding domain superfamily/Winged helix DNA-binding domain"/>
    <property type="match status" value="1"/>
</dbReference>
<dbReference type="InterPro" id="IPR014001">
    <property type="entry name" value="Helicase_ATP-bd"/>
</dbReference>
<keyword evidence="8" id="KW-0539">Nucleus</keyword>
<dbReference type="FunFam" id="3.40.50.300:FF:001389">
    <property type="entry name" value="ATP-dependent DNA helicase RecQ"/>
    <property type="match status" value="1"/>
</dbReference>
<dbReference type="InterPro" id="IPR002121">
    <property type="entry name" value="HRDC_dom"/>
</dbReference>
<dbReference type="PROSITE" id="PS51192">
    <property type="entry name" value="HELICASE_ATP_BIND_1"/>
    <property type="match status" value="1"/>
</dbReference>
<comment type="caution">
    <text evidence="13">The sequence shown here is derived from an EMBL/GenBank/DDBJ whole genome shotgun (WGS) entry which is preliminary data.</text>
</comment>
<dbReference type="Pfam" id="PF00271">
    <property type="entry name" value="Helicase_C"/>
    <property type="match status" value="1"/>
</dbReference>
<dbReference type="InterPro" id="IPR027417">
    <property type="entry name" value="P-loop_NTPase"/>
</dbReference>
<dbReference type="GO" id="GO:0005524">
    <property type="term" value="F:ATP binding"/>
    <property type="evidence" value="ECO:0007669"/>
    <property type="project" value="UniProtKB-KW"/>
</dbReference>
<organism evidence="13 14">
    <name type="scientific">Hericium alpestre</name>
    <dbReference type="NCBI Taxonomy" id="135208"/>
    <lineage>
        <taxon>Eukaryota</taxon>
        <taxon>Fungi</taxon>
        <taxon>Dikarya</taxon>
        <taxon>Basidiomycota</taxon>
        <taxon>Agaricomycotina</taxon>
        <taxon>Agaricomycetes</taxon>
        <taxon>Russulales</taxon>
        <taxon>Hericiaceae</taxon>
        <taxon>Hericium</taxon>
    </lineage>
</organism>
<dbReference type="SMART" id="SM00487">
    <property type="entry name" value="DEXDc"/>
    <property type="match status" value="1"/>
</dbReference>
<reference evidence="13 14" key="1">
    <citation type="submission" date="2019-02" db="EMBL/GenBank/DDBJ databases">
        <title>Genome sequencing of the rare red list fungi Hericium alpestre (H. flagellum).</title>
        <authorList>
            <person name="Buettner E."/>
            <person name="Kellner H."/>
        </authorList>
    </citation>
    <scope>NUCLEOTIDE SEQUENCE [LARGE SCALE GENOMIC DNA]</scope>
    <source>
        <strain evidence="13 14">DSM 108284</strain>
    </source>
</reference>
<dbReference type="CDD" id="cd18794">
    <property type="entry name" value="SF2_C_RecQ"/>
    <property type="match status" value="1"/>
</dbReference>
<dbReference type="GO" id="GO:0000724">
    <property type="term" value="P:double-strand break repair via homologous recombination"/>
    <property type="evidence" value="ECO:0007669"/>
    <property type="project" value="TreeGrafter"/>
</dbReference>
<comment type="catalytic activity">
    <reaction evidence="7 8">
        <text>Couples ATP hydrolysis with the unwinding of duplex DNA by translocating in the 3'-5' direction.</text>
        <dbReference type="EC" id="5.6.2.4"/>
    </reaction>
</comment>
<feature type="compositionally biased region" description="Polar residues" evidence="9">
    <location>
        <begin position="219"/>
        <end position="228"/>
    </location>
</feature>
<dbReference type="CDD" id="cd17920">
    <property type="entry name" value="DEXHc_RecQ"/>
    <property type="match status" value="1"/>
</dbReference>
<dbReference type="Pfam" id="PF16124">
    <property type="entry name" value="RecQ_Zn_bind"/>
    <property type="match status" value="1"/>
</dbReference>
<dbReference type="EC" id="5.6.2.4" evidence="8"/>
<dbReference type="EMBL" id="SFCI01000164">
    <property type="protein sequence ID" value="TFY81887.1"/>
    <property type="molecule type" value="Genomic_DNA"/>
</dbReference>
<dbReference type="NCBIfam" id="TIGR00614">
    <property type="entry name" value="recQ_fam"/>
    <property type="match status" value="1"/>
</dbReference>
<dbReference type="PROSITE" id="PS50967">
    <property type="entry name" value="HRDC"/>
    <property type="match status" value="1"/>
</dbReference>
<dbReference type="InterPro" id="IPR004589">
    <property type="entry name" value="DNA_helicase_ATP-dep_RecQ"/>
</dbReference>
<dbReference type="InterPro" id="IPR036388">
    <property type="entry name" value="WH-like_DNA-bd_sf"/>
</dbReference>
<evidence type="ECO:0000313" key="13">
    <source>
        <dbReference type="EMBL" id="TFY81887.1"/>
    </source>
</evidence>
<feature type="compositionally biased region" description="Polar residues" evidence="9">
    <location>
        <begin position="180"/>
        <end position="189"/>
    </location>
</feature>
<dbReference type="InterPro" id="IPR011545">
    <property type="entry name" value="DEAD/DEAH_box_helicase_dom"/>
</dbReference>
<evidence type="ECO:0000259" key="12">
    <source>
        <dbReference type="PROSITE" id="PS51194"/>
    </source>
</evidence>
<feature type="domain" description="Helicase C-terminal" evidence="12">
    <location>
        <begin position="554"/>
        <end position="706"/>
    </location>
</feature>
<feature type="domain" description="Helicase ATP-binding" evidence="11">
    <location>
        <begin position="353"/>
        <end position="532"/>
    </location>
</feature>
<dbReference type="PANTHER" id="PTHR13710:SF149">
    <property type="entry name" value="ATP-DEPENDENT DNA HELICASE TLH2"/>
    <property type="match status" value="1"/>
</dbReference>
<dbReference type="AlphaFoldDB" id="A0A4Z0A6B3"/>
<dbReference type="GO" id="GO:0005634">
    <property type="term" value="C:nucleus"/>
    <property type="evidence" value="ECO:0007669"/>
    <property type="project" value="UniProtKB-SubCell"/>
</dbReference>
<feature type="region of interest" description="Disordered" evidence="9">
    <location>
        <begin position="1"/>
        <end position="44"/>
    </location>
</feature>
<dbReference type="GO" id="GO:0016887">
    <property type="term" value="F:ATP hydrolysis activity"/>
    <property type="evidence" value="ECO:0007669"/>
    <property type="project" value="RHEA"/>
</dbReference>
<evidence type="ECO:0000256" key="7">
    <source>
        <dbReference type="ARBA" id="ARBA00034617"/>
    </source>
</evidence>
<dbReference type="OrthoDB" id="10261556at2759"/>
<evidence type="ECO:0000259" key="11">
    <source>
        <dbReference type="PROSITE" id="PS51192"/>
    </source>
</evidence>
<dbReference type="GO" id="GO:0006260">
    <property type="term" value="P:DNA replication"/>
    <property type="evidence" value="ECO:0007669"/>
    <property type="project" value="InterPro"/>
</dbReference>
<dbReference type="GO" id="GO:0005694">
    <property type="term" value="C:chromosome"/>
    <property type="evidence" value="ECO:0007669"/>
    <property type="project" value="TreeGrafter"/>
</dbReference>
<dbReference type="InterPro" id="IPR044876">
    <property type="entry name" value="HRDC_dom_sf"/>
</dbReference>
<proteinExistence type="inferred from homology"/>
<dbReference type="GO" id="GO:0009378">
    <property type="term" value="F:four-way junction helicase activity"/>
    <property type="evidence" value="ECO:0007669"/>
    <property type="project" value="TreeGrafter"/>
</dbReference>